<protein>
    <submittedName>
        <fullName evidence="3">Alpha/beta hydrolase</fullName>
    </submittedName>
</protein>
<dbReference type="AlphaFoldDB" id="A0A329TLR6"/>
<dbReference type="SUPFAM" id="SSF53474">
    <property type="entry name" value="alpha/beta-Hydrolases"/>
    <property type="match status" value="1"/>
</dbReference>
<sequence>MLALPAMAQEPITPQTTMREIRQNPAVQASGLYTDIHTWERDLAWFKNVHNNETLEEVVGSGSAASCAAGLNLLIQNYESGTQITYKLYSPEEIAAQPSRDHAELYYFPADTPNARYAVVLSGNALYYSGELRGGVSTAWELHEQGYAVFVLRYRIGREAGNNAPMDDLGRAIRFITANAETFGVQPEGYALLGYSSGGQIAGVFGDAEKGWQKYNVPKPGALLLAYPINNFWLAKPAYTALLDVDDWMQKHYYDYTLSKLIAPDYPPVFLWYGKSDRILKLFGFDQQGPALQSALEIDGVPHEEKVYEGAGHGIGIGLGTDAEGWLNAAVAFWKKVT</sequence>
<comment type="caution">
    <text evidence="3">The sequence shown here is derived from an EMBL/GenBank/DDBJ whole genome shotgun (WGS) entry which is preliminary data.</text>
</comment>
<feature type="domain" description="BD-FAE-like" evidence="2">
    <location>
        <begin position="137"/>
        <end position="209"/>
    </location>
</feature>
<evidence type="ECO:0000259" key="2">
    <source>
        <dbReference type="Pfam" id="PF20434"/>
    </source>
</evidence>
<dbReference type="EMBL" id="PRKZ01000003">
    <property type="protein sequence ID" value="RAW50657.1"/>
    <property type="molecule type" value="Genomic_DNA"/>
</dbReference>
<dbReference type="Gene3D" id="3.40.50.1820">
    <property type="entry name" value="alpha/beta hydrolase"/>
    <property type="match status" value="1"/>
</dbReference>
<name>A0A329TLR6_9FIRM</name>
<dbReference type="InterPro" id="IPR049492">
    <property type="entry name" value="BD-FAE-like_dom"/>
</dbReference>
<dbReference type="InterPro" id="IPR029058">
    <property type="entry name" value="AB_hydrolase_fold"/>
</dbReference>
<gene>
    <name evidence="3" type="ORF">C4N25_06585</name>
</gene>
<evidence type="ECO:0000313" key="4">
    <source>
        <dbReference type="Proteomes" id="UP000251634"/>
    </source>
</evidence>
<dbReference type="PANTHER" id="PTHR48081:SF6">
    <property type="entry name" value="PEPTIDASE S9 PROLYL OLIGOPEPTIDASE CATALYTIC DOMAIN-CONTAINING PROTEIN"/>
    <property type="match status" value="1"/>
</dbReference>
<dbReference type="InterPro" id="IPR050300">
    <property type="entry name" value="GDXG_lipolytic_enzyme"/>
</dbReference>
<dbReference type="GO" id="GO:0016787">
    <property type="term" value="F:hydrolase activity"/>
    <property type="evidence" value="ECO:0007669"/>
    <property type="project" value="UniProtKB-KW"/>
</dbReference>
<evidence type="ECO:0000313" key="3">
    <source>
        <dbReference type="EMBL" id="RAW50657.1"/>
    </source>
</evidence>
<keyword evidence="1 3" id="KW-0378">Hydrolase</keyword>
<evidence type="ECO:0000256" key="1">
    <source>
        <dbReference type="ARBA" id="ARBA00022801"/>
    </source>
</evidence>
<dbReference type="Pfam" id="PF20434">
    <property type="entry name" value="BD-FAE"/>
    <property type="match status" value="1"/>
</dbReference>
<organism evidence="3 4">
    <name type="scientific">Faecalibacterium prausnitzii</name>
    <dbReference type="NCBI Taxonomy" id="853"/>
    <lineage>
        <taxon>Bacteria</taxon>
        <taxon>Bacillati</taxon>
        <taxon>Bacillota</taxon>
        <taxon>Clostridia</taxon>
        <taxon>Eubacteriales</taxon>
        <taxon>Oscillospiraceae</taxon>
        <taxon>Faecalibacterium</taxon>
    </lineage>
</organism>
<reference evidence="3 4" key="1">
    <citation type="submission" date="2018-02" db="EMBL/GenBank/DDBJ databases">
        <title>Complete genome sequencing of Faecalibacterium prausnitzii strains isolated from the human gut.</title>
        <authorList>
            <person name="Fitzgerald B.C."/>
            <person name="Shkoporov A.N."/>
            <person name="Ross P.R."/>
            <person name="Hill C."/>
        </authorList>
    </citation>
    <scope>NUCLEOTIDE SEQUENCE [LARGE SCALE GENOMIC DNA]</scope>
    <source>
        <strain evidence="3 4">APC942/8-14-2</strain>
    </source>
</reference>
<dbReference type="Proteomes" id="UP000251634">
    <property type="component" value="Unassembled WGS sequence"/>
</dbReference>
<dbReference type="PANTHER" id="PTHR48081">
    <property type="entry name" value="AB HYDROLASE SUPERFAMILY PROTEIN C4A8.06C"/>
    <property type="match status" value="1"/>
</dbReference>
<accession>A0A329TLR6</accession>
<proteinExistence type="predicted"/>